<evidence type="ECO:0000313" key="3">
    <source>
        <dbReference type="Proteomes" id="UP001324427"/>
    </source>
</evidence>
<gene>
    <name evidence="2" type="ORF">LTR36_003399</name>
</gene>
<protein>
    <submittedName>
        <fullName evidence="2">Uncharacterized protein</fullName>
    </submittedName>
</protein>
<organism evidence="2 3">
    <name type="scientific">Oleoguttula mirabilis</name>
    <dbReference type="NCBI Taxonomy" id="1507867"/>
    <lineage>
        <taxon>Eukaryota</taxon>
        <taxon>Fungi</taxon>
        <taxon>Dikarya</taxon>
        <taxon>Ascomycota</taxon>
        <taxon>Pezizomycotina</taxon>
        <taxon>Dothideomycetes</taxon>
        <taxon>Dothideomycetidae</taxon>
        <taxon>Mycosphaerellales</taxon>
        <taxon>Teratosphaeriaceae</taxon>
        <taxon>Oleoguttula</taxon>
    </lineage>
</organism>
<evidence type="ECO:0000313" key="2">
    <source>
        <dbReference type="EMBL" id="KAK4545220.1"/>
    </source>
</evidence>
<name>A0AAV9JJT3_9PEZI</name>
<feature type="region of interest" description="Disordered" evidence="1">
    <location>
        <begin position="81"/>
        <end position="105"/>
    </location>
</feature>
<evidence type="ECO:0000256" key="1">
    <source>
        <dbReference type="SAM" id="MobiDB-lite"/>
    </source>
</evidence>
<dbReference type="AlphaFoldDB" id="A0AAV9JJT3"/>
<feature type="compositionally biased region" description="Low complexity" evidence="1">
    <location>
        <begin position="17"/>
        <end position="26"/>
    </location>
</feature>
<dbReference type="Proteomes" id="UP001324427">
    <property type="component" value="Unassembled WGS sequence"/>
</dbReference>
<accession>A0AAV9JJT3</accession>
<keyword evidence="3" id="KW-1185">Reference proteome</keyword>
<dbReference type="EMBL" id="JAVFHQ010000020">
    <property type="protein sequence ID" value="KAK4545220.1"/>
    <property type="molecule type" value="Genomic_DNA"/>
</dbReference>
<reference evidence="2 3" key="1">
    <citation type="submission" date="2021-11" db="EMBL/GenBank/DDBJ databases">
        <title>Black yeast isolated from Biological Soil Crust.</title>
        <authorList>
            <person name="Kurbessoian T."/>
        </authorList>
    </citation>
    <scope>NUCLEOTIDE SEQUENCE [LARGE SCALE GENOMIC DNA]</scope>
    <source>
        <strain evidence="2 3">CCFEE 5522</strain>
    </source>
</reference>
<feature type="region of interest" description="Disordered" evidence="1">
    <location>
        <begin position="1"/>
        <end position="42"/>
    </location>
</feature>
<proteinExistence type="predicted"/>
<sequence>MEPLTIRSPSTGTSTWRKSVSLASSLKRSKRRQKQAYEPFTASTDTTRFQLHLLTKVMHNRRFSGDESFLKDPNAFNDTANTLGTNGAGSNGTAISDGAGGKGKL</sequence>
<feature type="compositionally biased region" description="Polar residues" evidence="1">
    <location>
        <begin position="7"/>
        <end position="16"/>
    </location>
</feature>
<comment type="caution">
    <text evidence="2">The sequence shown here is derived from an EMBL/GenBank/DDBJ whole genome shotgun (WGS) entry which is preliminary data.</text>
</comment>